<protein>
    <submittedName>
        <fullName evidence="2">Uncharacterized protein</fullName>
    </submittedName>
</protein>
<evidence type="ECO:0000313" key="2">
    <source>
        <dbReference type="EMBL" id="CAA7261335.1"/>
    </source>
</evidence>
<comment type="caution">
    <text evidence="2">The sequence shown here is derived from an EMBL/GenBank/DDBJ whole genome shotgun (WGS) entry which is preliminary data.</text>
</comment>
<sequence length="185" mass="20524">MYTRVYRVKLVLRAPTTSSTLSNASVDLMRKQLSYLKFVLSASLVDDRRIAVYKMSHLRNTRPRDPSWILPSIDMKFFALTYYAIIAALLAVVGNASPTPAAEGEGTTPATFLTCNAELDHWLRSSRRVARLPTHSLHVEHWTPPSCTATSTIITAVRGTVMCAQAAGRVSTFHQTLLAYSLRTP</sequence>
<proteinExistence type="predicted"/>
<keyword evidence="1" id="KW-0472">Membrane</keyword>
<dbReference type="AlphaFoldDB" id="A0A8S0VQV9"/>
<dbReference type="EMBL" id="CACVBS010000032">
    <property type="protein sequence ID" value="CAA7261335.1"/>
    <property type="molecule type" value="Genomic_DNA"/>
</dbReference>
<accession>A0A8S0VQV9</accession>
<keyword evidence="1" id="KW-1133">Transmembrane helix</keyword>
<evidence type="ECO:0000256" key="1">
    <source>
        <dbReference type="SAM" id="Phobius"/>
    </source>
</evidence>
<gene>
    <name evidence="2" type="ORF">AAE3_LOCUS3471</name>
</gene>
<name>A0A8S0VQV9_CYCAE</name>
<keyword evidence="1" id="KW-0812">Transmembrane</keyword>
<keyword evidence="3" id="KW-1185">Reference proteome</keyword>
<reference evidence="2 3" key="1">
    <citation type="submission" date="2020-01" db="EMBL/GenBank/DDBJ databases">
        <authorList>
            <person name="Gupta K D."/>
        </authorList>
    </citation>
    <scope>NUCLEOTIDE SEQUENCE [LARGE SCALE GENOMIC DNA]</scope>
</reference>
<feature type="transmembrane region" description="Helical" evidence="1">
    <location>
        <begin position="77"/>
        <end position="96"/>
    </location>
</feature>
<organism evidence="2 3">
    <name type="scientific">Cyclocybe aegerita</name>
    <name type="common">Black poplar mushroom</name>
    <name type="synonym">Agrocybe aegerita</name>
    <dbReference type="NCBI Taxonomy" id="1973307"/>
    <lineage>
        <taxon>Eukaryota</taxon>
        <taxon>Fungi</taxon>
        <taxon>Dikarya</taxon>
        <taxon>Basidiomycota</taxon>
        <taxon>Agaricomycotina</taxon>
        <taxon>Agaricomycetes</taxon>
        <taxon>Agaricomycetidae</taxon>
        <taxon>Agaricales</taxon>
        <taxon>Agaricineae</taxon>
        <taxon>Bolbitiaceae</taxon>
        <taxon>Cyclocybe</taxon>
    </lineage>
</organism>
<dbReference type="Proteomes" id="UP000467700">
    <property type="component" value="Unassembled WGS sequence"/>
</dbReference>
<evidence type="ECO:0000313" key="3">
    <source>
        <dbReference type="Proteomes" id="UP000467700"/>
    </source>
</evidence>